<name>A0A5N6GH78_ASPFL</name>
<gene>
    <name evidence="1" type="ORF">BDV35DRAFT_373283</name>
</gene>
<sequence>MQPAIIGEFQKLAIQEKEHSSSNSPNAIVSRPSIISHNHAVDLLCTGNSGTCNVRLITCVQL</sequence>
<proteinExistence type="predicted"/>
<protein>
    <submittedName>
        <fullName evidence="1">Uncharacterized protein</fullName>
    </submittedName>
</protein>
<accession>A0A5N6GH78</accession>
<organism evidence="1">
    <name type="scientific">Aspergillus flavus</name>
    <dbReference type="NCBI Taxonomy" id="5059"/>
    <lineage>
        <taxon>Eukaryota</taxon>
        <taxon>Fungi</taxon>
        <taxon>Dikarya</taxon>
        <taxon>Ascomycota</taxon>
        <taxon>Pezizomycotina</taxon>
        <taxon>Eurotiomycetes</taxon>
        <taxon>Eurotiomycetidae</taxon>
        <taxon>Eurotiales</taxon>
        <taxon>Aspergillaceae</taxon>
        <taxon>Aspergillus</taxon>
        <taxon>Aspergillus subgen. Circumdati</taxon>
    </lineage>
</organism>
<dbReference type="AlphaFoldDB" id="A0A5N6GH78"/>
<dbReference type="Proteomes" id="UP000325434">
    <property type="component" value="Unassembled WGS sequence"/>
</dbReference>
<evidence type="ECO:0000313" key="1">
    <source>
        <dbReference type="EMBL" id="KAB8240529.1"/>
    </source>
</evidence>
<reference evidence="1" key="1">
    <citation type="submission" date="2019-04" db="EMBL/GenBank/DDBJ databases">
        <title>Friends and foes A comparative genomics study of 23 Aspergillus species from section Flavi.</title>
        <authorList>
            <consortium name="DOE Joint Genome Institute"/>
            <person name="Kjaerbolling I."/>
            <person name="Vesth T."/>
            <person name="Frisvad J.C."/>
            <person name="Nybo J.L."/>
            <person name="Theobald S."/>
            <person name="Kildgaard S."/>
            <person name="Isbrandt T."/>
            <person name="Kuo A."/>
            <person name="Sato A."/>
            <person name="Lyhne E.K."/>
            <person name="Kogle M.E."/>
            <person name="Wiebenga A."/>
            <person name="Kun R.S."/>
            <person name="Lubbers R.J."/>
            <person name="Makela M.R."/>
            <person name="Barry K."/>
            <person name="Chovatia M."/>
            <person name="Clum A."/>
            <person name="Daum C."/>
            <person name="Haridas S."/>
            <person name="He G."/>
            <person name="LaButti K."/>
            <person name="Lipzen A."/>
            <person name="Mondo S."/>
            <person name="Riley R."/>
            <person name="Salamov A."/>
            <person name="Simmons B.A."/>
            <person name="Magnuson J.K."/>
            <person name="Henrissat B."/>
            <person name="Mortensen U.H."/>
            <person name="Larsen T.O."/>
            <person name="Devries R.P."/>
            <person name="Grigoriev I.V."/>
            <person name="Machida M."/>
            <person name="Baker S.E."/>
            <person name="Andersen M.R."/>
        </authorList>
    </citation>
    <scope>NUCLEOTIDE SEQUENCE [LARGE SCALE GENOMIC DNA]</scope>
    <source>
        <strain evidence="1">CBS 121.62</strain>
    </source>
</reference>
<dbReference type="EMBL" id="ML734734">
    <property type="protein sequence ID" value="KAB8240529.1"/>
    <property type="molecule type" value="Genomic_DNA"/>
</dbReference>